<dbReference type="AlphaFoldDB" id="A0A8X8CRX8"/>
<dbReference type="Pfam" id="PF00685">
    <property type="entry name" value="Sulfotransfer_1"/>
    <property type="match status" value="1"/>
</dbReference>
<evidence type="ECO:0000259" key="2">
    <source>
        <dbReference type="Pfam" id="PF00685"/>
    </source>
</evidence>
<dbReference type="EC" id="2.8.2.-" evidence="1"/>
<dbReference type="OrthoDB" id="205623at2759"/>
<proteinExistence type="inferred from homology"/>
<dbReference type="Proteomes" id="UP000886885">
    <property type="component" value="Chromosome 8D"/>
</dbReference>
<accession>A0A8X8CRX8</accession>
<dbReference type="InterPro" id="IPR000863">
    <property type="entry name" value="Sulfotransferase_dom"/>
</dbReference>
<dbReference type="GO" id="GO:0008146">
    <property type="term" value="F:sulfotransferase activity"/>
    <property type="evidence" value="ECO:0007669"/>
    <property type="project" value="InterPro"/>
</dbReference>
<name>A0A8X8CRX8_POPTO</name>
<feature type="domain" description="Sulfotransferase" evidence="2">
    <location>
        <begin position="2"/>
        <end position="60"/>
    </location>
</feature>
<evidence type="ECO:0000256" key="1">
    <source>
        <dbReference type="RuleBase" id="RU361155"/>
    </source>
</evidence>
<keyword evidence="4" id="KW-1185">Reference proteome</keyword>
<gene>
    <name evidence="3" type="ORF">POTOM_030813</name>
</gene>
<comment type="caution">
    <text evidence="3">The sequence shown here is derived from an EMBL/GenBank/DDBJ whole genome shotgun (WGS) entry which is preliminary data.</text>
</comment>
<evidence type="ECO:0000313" key="4">
    <source>
        <dbReference type="Proteomes" id="UP000886885"/>
    </source>
</evidence>
<comment type="similarity">
    <text evidence="1">Belongs to the sulfotransferase 1 family.</text>
</comment>
<evidence type="ECO:0000313" key="3">
    <source>
        <dbReference type="EMBL" id="KAG6763399.1"/>
    </source>
</evidence>
<protein>
    <recommendedName>
        <fullName evidence="1">Sulfotransferase</fullName>
        <ecNumber evidence="1">2.8.2.-</ecNumber>
    </recommendedName>
</protein>
<keyword evidence="1" id="KW-0808">Transferase</keyword>
<reference evidence="3" key="1">
    <citation type="journal article" date="2020" name="bioRxiv">
        <title>Hybrid origin of Populus tomentosa Carr. identified through genome sequencing and phylogenomic analysis.</title>
        <authorList>
            <person name="An X."/>
            <person name="Gao K."/>
            <person name="Chen Z."/>
            <person name="Li J."/>
            <person name="Yang X."/>
            <person name="Yang X."/>
            <person name="Zhou J."/>
            <person name="Guo T."/>
            <person name="Zhao T."/>
            <person name="Huang S."/>
            <person name="Miao D."/>
            <person name="Khan W.U."/>
            <person name="Rao P."/>
            <person name="Ye M."/>
            <person name="Lei B."/>
            <person name="Liao W."/>
            <person name="Wang J."/>
            <person name="Ji L."/>
            <person name="Li Y."/>
            <person name="Guo B."/>
            <person name="Mustafa N.S."/>
            <person name="Li S."/>
            <person name="Yun Q."/>
            <person name="Keller S.R."/>
            <person name="Mao J."/>
            <person name="Zhang R."/>
            <person name="Strauss S.H."/>
        </authorList>
    </citation>
    <scope>NUCLEOTIDE SEQUENCE</scope>
    <source>
        <strain evidence="3">GM15</strain>
        <tissue evidence="3">Leaf</tissue>
    </source>
</reference>
<sequence>MPREILFLQYEELKRDPIVQVKRLASFLEGSFNNEGEIDEVAWRCSLERHRDLKVNKDGERVRNGGMKFEGIGLRLSGKN</sequence>
<organism evidence="3 4">
    <name type="scientific">Populus tomentosa</name>
    <name type="common">Chinese white poplar</name>
    <dbReference type="NCBI Taxonomy" id="118781"/>
    <lineage>
        <taxon>Eukaryota</taxon>
        <taxon>Viridiplantae</taxon>
        <taxon>Streptophyta</taxon>
        <taxon>Embryophyta</taxon>
        <taxon>Tracheophyta</taxon>
        <taxon>Spermatophyta</taxon>
        <taxon>Magnoliopsida</taxon>
        <taxon>eudicotyledons</taxon>
        <taxon>Gunneridae</taxon>
        <taxon>Pentapetalae</taxon>
        <taxon>rosids</taxon>
        <taxon>fabids</taxon>
        <taxon>Malpighiales</taxon>
        <taxon>Salicaceae</taxon>
        <taxon>Saliceae</taxon>
        <taxon>Populus</taxon>
    </lineage>
</organism>
<dbReference type="EMBL" id="JAAWWB010000016">
    <property type="protein sequence ID" value="KAG6763399.1"/>
    <property type="molecule type" value="Genomic_DNA"/>
</dbReference>